<name>A1VPN4_POLNA</name>
<comment type="similarity">
    <text evidence="2">Belongs to the membrane fusion protein (MFP) (TC 8.A.1) family.</text>
</comment>
<accession>A1VPN4</accession>
<keyword evidence="3 4" id="KW-0175">Coiled coil</keyword>
<dbReference type="Gene3D" id="2.40.420.20">
    <property type="match status" value="1"/>
</dbReference>
<dbReference type="Gene3D" id="1.10.287.470">
    <property type="entry name" value="Helix hairpin bin"/>
    <property type="match status" value="1"/>
</dbReference>
<keyword evidence="6" id="KW-1185">Reference proteome</keyword>
<dbReference type="GO" id="GO:0022857">
    <property type="term" value="F:transmembrane transporter activity"/>
    <property type="evidence" value="ECO:0007669"/>
    <property type="project" value="InterPro"/>
</dbReference>
<organism evidence="5 6">
    <name type="scientific">Polaromonas naphthalenivorans (strain CJ2)</name>
    <dbReference type="NCBI Taxonomy" id="365044"/>
    <lineage>
        <taxon>Bacteria</taxon>
        <taxon>Pseudomonadati</taxon>
        <taxon>Pseudomonadota</taxon>
        <taxon>Betaproteobacteria</taxon>
        <taxon>Burkholderiales</taxon>
        <taxon>Comamonadaceae</taxon>
        <taxon>Polaromonas</taxon>
    </lineage>
</organism>
<dbReference type="GO" id="GO:0016020">
    <property type="term" value="C:membrane"/>
    <property type="evidence" value="ECO:0007669"/>
    <property type="project" value="InterPro"/>
</dbReference>
<dbReference type="PANTHER" id="PTHR32347">
    <property type="entry name" value="EFFLUX SYSTEM COMPONENT YKNX-RELATED"/>
    <property type="match status" value="1"/>
</dbReference>
<proteinExistence type="inferred from homology"/>
<protein>
    <submittedName>
        <fullName evidence="5">Efflux transporter, RND family, MFP subunit</fullName>
    </submittedName>
</protein>
<dbReference type="HOGENOM" id="CLU_018816_14_5_4"/>
<gene>
    <name evidence="5" type="ordered locus">Pnap_2304</name>
</gene>
<comment type="subcellular location">
    <subcellularLocation>
        <location evidence="1">Cell envelope</location>
    </subcellularLocation>
</comment>
<reference evidence="6" key="1">
    <citation type="journal article" date="2009" name="Environ. Microbiol.">
        <title>The genome of Polaromonas naphthalenivorans strain CJ2, isolated from coal tar-contaminated sediment, reveals physiological and metabolic versatility and evolution through extensive horizontal gene transfer.</title>
        <authorList>
            <person name="Yagi J.M."/>
            <person name="Sims D."/>
            <person name="Brettin T."/>
            <person name="Bruce D."/>
            <person name="Madsen E.L."/>
        </authorList>
    </citation>
    <scope>NUCLEOTIDE SEQUENCE [LARGE SCALE GENOMIC DNA]</scope>
    <source>
        <strain evidence="6">CJ2</strain>
    </source>
</reference>
<evidence type="ECO:0000313" key="5">
    <source>
        <dbReference type="EMBL" id="ABM37612.1"/>
    </source>
</evidence>
<dbReference type="STRING" id="365044.Pnap_2304"/>
<dbReference type="NCBIfam" id="TIGR01730">
    <property type="entry name" value="RND_mfp"/>
    <property type="match status" value="1"/>
</dbReference>
<sequence length="396" mass="42263">MQKKTVWMLIAAAGVAALALAWAFAPRAIEVEVAAVTQGRFEQSIEEDGRTRLIERYTISAPVSARLSRITLREGDTVTAGDTVAVLTPLMSPMVDERSRREAQARLQSAMAGVERATARIARAEVSLQEAGLEMQRTSRLADEGFVSPSRLDTVRLALAAARREMEVARAERDIARHEQAQASAALMPAAASAQSGRPFAVRSPVSGRVLRIPQPSEATIAAGAALLDVGDPARMEVVSELLTTDAVKASPGLRVVIERWGGPPVEGRVRRVEPAAFTKVSALGIEEQRVNVLIDIADPPQAWRAMGDGFRVGVRIVTASTDQAVLVPVGALFPHGEAMAAYRLEAGKARLQAVEVAARNATMASVRKGLAPGQTVVVYPPATLADGRSIRVRRP</sequence>
<dbReference type="RefSeq" id="WP_011801690.1">
    <property type="nucleotide sequence ID" value="NC_008781.1"/>
</dbReference>
<dbReference type="KEGG" id="pna:Pnap_2304"/>
<dbReference type="Gene3D" id="2.40.50.100">
    <property type="match status" value="1"/>
</dbReference>
<evidence type="ECO:0000256" key="1">
    <source>
        <dbReference type="ARBA" id="ARBA00004196"/>
    </source>
</evidence>
<dbReference type="AlphaFoldDB" id="A1VPN4"/>
<evidence type="ECO:0000256" key="3">
    <source>
        <dbReference type="ARBA" id="ARBA00023054"/>
    </source>
</evidence>
<dbReference type="GO" id="GO:0030313">
    <property type="term" value="C:cell envelope"/>
    <property type="evidence" value="ECO:0007669"/>
    <property type="project" value="UniProtKB-SubCell"/>
</dbReference>
<dbReference type="InterPro" id="IPR050465">
    <property type="entry name" value="UPF0194_transport"/>
</dbReference>
<dbReference type="Proteomes" id="UP000000644">
    <property type="component" value="Chromosome"/>
</dbReference>
<dbReference type="InterPro" id="IPR006143">
    <property type="entry name" value="RND_pump_MFP"/>
</dbReference>
<dbReference type="eggNOG" id="COG0845">
    <property type="taxonomic scope" value="Bacteria"/>
</dbReference>
<evidence type="ECO:0000256" key="4">
    <source>
        <dbReference type="SAM" id="Coils"/>
    </source>
</evidence>
<evidence type="ECO:0000313" key="6">
    <source>
        <dbReference type="Proteomes" id="UP000000644"/>
    </source>
</evidence>
<dbReference type="EMBL" id="CP000529">
    <property type="protein sequence ID" value="ABM37612.1"/>
    <property type="molecule type" value="Genomic_DNA"/>
</dbReference>
<evidence type="ECO:0000256" key="2">
    <source>
        <dbReference type="ARBA" id="ARBA00009477"/>
    </source>
</evidence>
<dbReference type="SUPFAM" id="SSF111369">
    <property type="entry name" value="HlyD-like secretion proteins"/>
    <property type="match status" value="1"/>
</dbReference>
<feature type="coiled-coil region" evidence="4">
    <location>
        <begin position="100"/>
        <end position="181"/>
    </location>
</feature>
<dbReference type="PANTHER" id="PTHR32347:SF29">
    <property type="entry name" value="UPF0194 MEMBRANE PROTEIN YBHG"/>
    <property type="match status" value="1"/>
</dbReference>